<protein>
    <submittedName>
        <fullName evidence="1">Head-tail connector protein</fullName>
    </submittedName>
</protein>
<dbReference type="InterPro" id="IPR056951">
    <property type="entry name" value="Phage_connect_2"/>
</dbReference>
<dbReference type="CDD" id="cd08054">
    <property type="entry name" value="gp6"/>
    <property type="match status" value="1"/>
</dbReference>
<dbReference type="Proteomes" id="UP001597520">
    <property type="component" value="Unassembled WGS sequence"/>
</dbReference>
<dbReference type="Pfam" id="PF24829">
    <property type="entry name" value="Phage_connect_2"/>
    <property type="match status" value="1"/>
</dbReference>
<dbReference type="RefSeq" id="WP_380713218.1">
    <property type="nucleotide sequence ID" value="NZ_JBHUML010000002.1"/>
</dbReference>
<comment type="caution">
    <text evidence="1">The sequence shown here is derived from an EMBL/GenBank/DDBJ whole genome shotgun (WGS) entry which is preliminary data.</text>
</comment>
<accession>A0ABW5T0E2</accession>
<dbReference type="InterPro" id="IPR006450">
    <property type="entry name" value="Phage_HK97_gp6-like"/>
</dbReference>
<sequence length="98" mass="10868">MPLLEEVKAALRITTNDEGIKGEVQELINSAKIDLVQAGVKESLVNMDEPDAIIKRAIKTYAKANFGYDNPEAGRFYESYVMLKQHLSLYGDYKAAGS</sequence>
<proteinExistence type="predicted"/>
<evidence type="ECO:0000313" key="1">
    <source>
        <dbReference type="EMBL" id="MFD2705460.1"/>
    </source>
</evidence>
<reference evidence="2" key="1">
    <citation type="journal article" date="2019" name="Int. J. Syst. Evol. Microbiol.">
        <title>The Global Catalogue of Microorganisms (GCM) 10K type strain sequencing project: providing services to taxonomists for standard genome sequencing and annotation.</title>
        <authorList>
            <consortium name="The Broad Institute Genomics Platform"/>
            <consortium name="The Broad Institute Genome Sequencing Center for Infectious Disease"/>
            <person name="Wu L."/>
            <person name="Ma J."/>
        </authorList>
    </citation>
    <scope>NUCLEOTIDE SEQUENCE [LARGE SCALE GENOMIC DNA]</scope>
    <source>
        <strain evidence="2">KCTC 33792</strain>
    </source>
</reference>
<name>A0ABW5T0E2_9BACI</name>
<organism evidence="1 2">
    <name type="scientific">Salibacterium lacus</name>
    <dbReference type="NCBI Taxonomy" id="1898109"/>
    <lineage>
        <taxon>Bacteria</taxon>
        <taxon>Bacillati</taxon>
        <taxon>Bacillota</taxon>
        <taxon>Bacilli</taxon>
        <taxon>Bacillales</taxon>
        <taxon>Bacillaceae</taxon>
    </lineage>
</organism>
<dbReference type="EMBL" id="JBHUML010000002">
    <property type="protein sequence ID" value="MFD2705460.1"/>
    <property type="molecule type" value="Genomic_DNA"/>
</dbReference>
<dbReference type="NCBIfam" id="TIGR01560">
    <property type="entry name" value="put_DNA_pack"/>
    <property type="match status" value="1"/>
</dbReference>
<keyword evidence="2" id="KW-1185">Reference proteome</keyword>
<evidence type="ECO:0000313" key="2">
    <source>
        <dbReference type="Proteomes" id="UP001597520"/>
    </source>
</evidence>
<gene>
    <name evidence="1" type="ORF">ACFSUB_08270</name>
</gene>